<dbReference type="AlphaFoldDB" id="A0A2V3IZZ2"/>
<dbReference type="EMBL" id="NBIV01000020">
    <property type="protein sequence ID" value="PXF47708.1"/>
    <property type="molecule type" value="Genomic_DNA"/>
</dbReference>
<sequence length="640" mass="70549">MEREPLLKKRKKSSVPDDGRQMDMSFAKTMTFCLPFIMPNTLRLKIYTVLAILCITGYKACLLIPGLSMKIVVDALASDDKRIRSHRPILGLLLFLGGRALGGVLGQGQEMAQEYCTSHMSKVFAVRSFSHIQSLSLSYHTNKNTGETTSILGRGIGSIGTLLRLVVFSLGPTVVEAIFVAGIFFKLGSPLIALVTLITVITYVFFTAYMTRWRVRCGRQLREAQNNAWACATETILHFGTVKSFGMEETEVSRYAALWEIAQAMTLRSAGILTGFKFGQNFIVHLGTFFGLIIAAVQASRHVITIGDFTMIQSYIGQLFGPLLWFGNSFGQVVSALTNLEQVMELFDKESEVQDVEGAEELKFGVVEGMPSTGDVVFENVSFGYEKVLSSSEGQNCRSGQVRNISFRVPAGKMLALVGPSGAGKSTLVKLLLRLYDPDEGRILVSGRDVKYLKQNSLRHAMGLVAQETTLFNDTLEKNIRFGRPDASEAEVWSAICLASLEEFVRKQTHGLQTRVGDQGLRLSGGERQRVGIARAVLKDPAIMLLDEATSALSTLDERKIQKNLQQLCKGRTTIAVAHRLSTVMMADEILVINNGHVIEHGNHSELVSRKGLYAHMWRLQAGTAADENEDEDFSITPVN</sequence>
<evidence type="ECO:0000313" key="15">
    <source>
        <dbReference type="EMBL" id="PXF47708.1"/>
    </source>
</evidence>
<dbReference type="GO" id="GO:0005524">
    <property type="term" value="F:ATP binding"/>
    <property type="evidence" value="ECO:0007669"/>
    <property type="project" value="UniProtKB-KW"/>
</dbReference>
<dbReference type="GO" id="GO:0140359">
    <property type="term" value="F:ABC-type transporter activity"/>
    <property type="evidence" value="ECO:0007669"/>
    <property type="project" value="InterPro"/>
</dbReference>
<keyword evidence="9 12" id="KW-0472">Membrane</keyword>
<feature type="domain" description="ABC transmembrane type-1" evidence="14">
    <location>
        <begin position="49"/>
        <end position="335"/>
    </location>
</feature>
<evidence type="ECO:0000256" key="7">
    <source>
        <dbReference type="ARBA" id="ARBA00022840"/>
    </source>
</evidence>
<evidence type="ECO:0000256" key="5">
    <source>
        <dbReference type="ARBA" id="ARBA00022692"/>
    </source>
</evidence>
<dbReference type="InterPro" id="IPR011527">
    <property type="entry name" value="ABC1_TM_dom"/>
</dbReference>
<dbReference type="InterPro" id="IPR027417">
    <property type="entry name" value="P-loop_NTPase"/>
</dbReference>
<evidence type="ECO:0000256" key="2">
    <source>
        <dbReference type="ARBA" id="ARBA00014334"/>
    </source>
</evidence>
<evidence type="ECO:0000256" key="3">
    <source>
        <dbReference type="ARBA" id="ARBA00022448"/>
    </source>
</evidence>
<dbReference type="SUPFAM" id="SSF52540">
    <property type="entry name" value="P-loop containing nucleoside triphosphate hydrolases"/>
    <property type="match status" value="1"/>
</dbReference>
<keyword evidence="16" id="KW-1185">Reference proteome</keyword>
<feature type="domain" description="ABC transporter" evidence="13">
    <location>
        <begin position="376"/>
        <end position="620"/>
    </location>
</feature>
<dbReference type="InterPro" id="IPR036640">
    <property type="entry name" value="ABC1_TM_sf"/>
</dbReference>
<organism evidence="15 16">
    <name type="scientific">Gracilariopsis chorda</name>
    <dbReference type="NCBI Taxonomy" id="448386"/>
    <lineage>
        <taxon>Eukaryota</taxon>
        <taxon>Rhodophyta</taxon>
        <taxon>Florideophyceae</taxon>
        <taxon>Rhodymeniophycidae</taxon>
        <taxon>Gracilariales</taxon>
        <taxon>Gracilariaceae</taxon>
        <taxon>Gracilariopsis</taxon>
    </lineage>
</organism>
<keyword evidence="7" id="KW-0067">ATP-binding</keyword>
<dbReference type="PROSITE" id="PS50893">
    <property type="entry name" value="ABC_TRANSPORTER_2"/>
    <property type="match status" value="1"/>
</dbReference>
<reference evidence="15 16" key="1">
    <citation type="journal article" date="2018" name="Mol. Biol. Evol.">
        <title>Analysis of the draft genome of the red seaweed Gracilariopsis chorda provides insights into genome size evolution in Rhodophyta.</title>
        <authorList>
            <person name="Lee J."/>
            <person name="Yang E.C."/>
            <person name="Graf L."/>
            <person name="Yang J.H."/>
            <person name="Qiu H."/>
            <person name="Zel Zion U."/>
            <person name="Chan C.X."/>
            <person name="Stephens T.G."/>
            <person name="Weber A.P.M."/>
            <person name="Boo G.H."/>
            <person name="Boo S.M."/>
            <person name="Kim K.M."/>
            <person name="Shin Y."/>
            <person name="Jung M."/>
            <person name="Lee S.J."/>
            <person name="Yim H.S."/>
            <person name="Lee J.H."/>
            <person name="Bhattacharya D."/>
            <person name="Yoon H.S."/>
        </authorList>
    </citation>
    <scope>NUCLEOTIDE SEQUENCE [LARGE SCALE GENOMIC DNA]</scope>
    <source>
        <strain evidence="15 16">SKKU-2015</strain>
        <tissue evidence="15">Whole body</tissue>
    </source>
</reference>
<dbReference type="Gene3D" id="3.40.50.300">
    <property type="entry name" value="P-loop containing nucleotide triphosphate hydrolases"/>
    <property type="match status" value="1"/>
</dbReference>
<gene>
    <name evidence="15" type="ORF">BWQ96_02390</name>
</gene>
<name>A0A2V3IZZ2_9FLOR</name>
<dbReference type="STRING" id="448386.A0A2V3IZZ2"/>
<dbReference type="InterPro" id="IPR039421">
    <property type="entry name" value="Type_1_exporter"/>
</dbReference>
<accession>A0A2V3IZZ2</accession>
<dbReference type="FunFam" id="3.40.50.300:FF:000221">
    <property type="entry name" value="Multidrug ABC transporter ATP-binding protein"/>
    <property type="match status" value="1"/>
</dbReference>
<comment type="caution">
    <text evidence="15">The sequence shown here is derived from an EMBL/GenBank/DDBJ whole genome shotgun (WGS) entry which is preliminary data.</text>
</comment>
<dbReference type="Gene3D" id="1.20.1560.10">
    <property type="entry name" value="ABC transporter type 1, transmembrane domain"/>
    <property type="match status" value="1"/>
</dbReference>
<dbReference type="InterPro" id="IPR003439">
    <property type="entry name" value="ABC_transporter-like_ATP-bd"/>
</dbReference>
<dbReference type="Proteomes" id="UP000247409">
    <property type="component" value="Unassembled WGS sequence"/>
</dbReference>
<dbReference type="SUPFAM" id="SSF90123">
    <property type="entry name" value="ABC transporter transmembrane region"/>
    <property type="match status" value="1"/>
</dbReference>
<feature type="transmembrane region" description="Helical" evidence="12">
    <location>
        <begin position="88"/>
        <end position="105"/>
    </location>
</feature>
<keyword evidence="8 12" id="KW-1133">Transmembrane helix</keyword>
<evidence type="ECO:0000259" key="14">
    <source>
        <dbReference type="PROSITE" id="PS50929"/>
    </source>
</evidence>
<evidence type="ECO:0000256" key="12">
    <source>
        <dbReference type="SAM" id="Phobius"/>
    </source>
</evidence>
<comment type="subcellular location">
    <subcellularLocation>
        <location evidence="1">Cell membrane</location>
        <topology evidence="1">Multi-pass membrane protein</topology>
    </subcellularLocation>
</comment>
<dbReference type="PANTHER" id="PTHR24221">
    <property type="entry name" value="ATP-BINDING CASSETTE SUB-FAMILY B"/>
    <property type="match status" value="1"/>
</dbReference>
<evidence type="ECO:0000256" key="8">
    <source>
        <dbReference type="ARBA" id="ARBA00022989"/>
    </source>
</evidence>
<keyword evidence="3" id="KW-0813">Transport</keyword>
<evidence type="ECO:0000259" key="13">
    <source>
        <dbReference type="PROSITE" id="PS50893"/>
    </source>
</evidence>
<dbReference type="PROSITE" id="PS00211">
    <property type="entry name" value="ABC_TRANSPORTER_1"/>
    <property type="match status" value="1"/>
</dbReference>
<keyword evidence="5 12" id="KW-0812">Transmembrane</keyword>
<proteinExistence type="inferred from homology"/>
<dbReference type="Pfam" id="PF00664">
    <property type="entry name" value="ABC_membrane"/>
    <property type="match status" value="1"/>
</dbReference>
<evidence type="ECO:0000256" key="6">
    <source>
        <dbReference type="ARBA" id="ARBA00022741"/>
    </source>
</evidence>
<dbReference type="GO" id="GO:0016887">
    <property type="term" value="F:ATP hydrolysis activity"/>
    <property type="evidence" value="ECO:0007669"/>
    <property type="project" value="InterPro"/>
</dbReference>
<feature type="region of interest" description="Disordered" evidence="11">
    <location>
        <begin position="1"/>
        <end position="20"/>
    </location>
</feature>
<evidence type="ECO:0000256" key="10">
    <source>
        <dbReference type="ARBA" id="ARBA00024363"/>
    </source>
</evidence>
<dbReference type="OrthoDB" id="6500128at2759"/>
<dbReference type="InterPro" id="IPR003593">
    <property type="entry name" value="AAA+_ATPase"/>
</dbReference>
<keyword evidence="4" id="KW-1003">Cell membrane</keyword>
<evidence type="ECO:0000256" key="1">
    <source>
        <dbReference type="ARBA" id="ARBA00004651"/>
    </source>
</evidence>
<evidence type="ECO:0000256" key="4">
    <source>
        <dbReference type="ARBA" id="ARBA00022475"/>
    </source>
</evidence>
<dbReference type="SMART" id="SM00382">
    <property type="entry name" value="AAA"/>
    <property type="match status" value="1"/>
</dbReference>
<feature type="transmembrane region" description="Helical" evidence="12">
    <location>
        <begin position="282"/>
        <end position="300"/>
    </location>
</feature>
<dbReference type="Pfam" id="PF00005">
    <property type="entry name" value="ABC_tran"/>
    <property type="match status" value="1"/>
</dbReference>
<feature type="transmembrane region" description="Helical" evidence="12">
    <location>
        <begin position="191"/>
        <end position="210"/>
    </location>
</feature>
<protein>
    <recommendedName>
        <fullName evidence="2">Probable ATP-dependent transporter ycf16</fullName>
    </recommendedName>
</protein>
<dbReference type="PROSITE" id="PS50929">
    <property type="entry name" value="ABC_TM1F"/>
    <property type="match status" value="1"/>
</dbReference>
<evidence type="ECO:0000256" key="9">
    <source>
        <dbReference type="ARBA" id="ARBA00023136"/>
    </source>
</evidence>
<comment type="similarity">
    <text evidence="10">Belongs to the ABC transporter superfamily. ABCB family. Heavy Metal importer (TC 3.A.1.210) subfamily.</text>
</comment>
<feature type="transmembrane region" description="Helical" evidence="12">
    <location>
        <begin position="46"/>
        <end position="68"/>
    </location>
</feature>
<dbReference type="GO" id="GO:0005886">
    <property type="term" value="C:plasma membrane"/>
    <property type="evidence" value="ECO:0007669"/>
    <property type="project" value="UniProtKB-SubCell"/>
</dbReference>
<feature type="transmembrane region" description="Helical" evidence="12">
    <location>
        <begin position="162"/>
        <end position="185"/>
    </location>
</feature>
<evidence type="ECO:0000256" key="11">
    <source>
        <dbReference type="SAM" id="MobiDB-lite"/>
    </source>
</evidence>
<dbReference type="PANTHER" id="PTHR24221:SF654">
    <property type="entry name" value="ATP-BINDING CASSETTE SUB-FAMILY B MEMBER 6"/>
    <property type="match status" value="1"/>
</dbReference>
<dbReference type="InterPro" id="IPR017871">
    <property type="entry name" value="ABC_transporter-like_CS"/>
</dbReference>
<evidence type="ECO:0000313" key="16">
    <source>
        <dbReference type="Proteomes" id="UP000247409"/>
    </source>
</evidence>
<keyword evidence="6" id="KW-0547">Nucleotide-binding</keyword>